<dbReference type="EMBL" id="BAAAUT010000041">
    <property type="protein sequence ID" value="GAA3151122.1"/>
    <property type="molecule type" value="Genomic_DNA"/>
</dbReference>
<evidence type="ECO:0000313" key="3">
    <source>
        <dbReference type="EMBL" id="GAA3151122.1"/>
    </source>
</evidence>
<name>A0ABP6NKN2_9ACTN</name>
<dbReference type="Pfam" id="PF03413">
    <property type="entry name" value="PepSY"/>
    <property type="match status" value="1"/>
</dbReference>
<dbReference type="Proteomes" id="UP001500320">
    <property type="component" value="Unassembled WGS sequence"/>
</dbReference>
<dbReference type="InterPro" id="IPR025711">
    <property type="entry name" value="PepSY"/>
</dbReference>
<evidence type="ECO:0000313" key="4">
    <source>
        <dbReference type="Proteomes" id="UP001500320"/>
    </source>
</evidence>
<gene>
    <name evidence="3" type="ORF">GCM10010466_47800</name>
</gene>
<feature type="chain" id="PRO_5045670131" description="PepSY domain-containing protein" evidence="1">
    <location>
        <begin position="25"/>
        <end position="112"/>
    </location>
</feature>
<reference evidence="4" key="1">
    <citation type="journal article" date="2019" name="Int. J. Syst. Evol. Microbiol.">
        <title>The Global Catalogue of Microorganisms (GCM) 10K type strain sequencing project: providing services to taxonomists for standard genome sequencing and annotation.</title>
        <authorList>
            <consortium name="The Broad Institute Genomics Platform"/>
            <consortium name="The Broad Institute Genome Sequencing Center for Infectious Disease"/>
            <person name="Wu L."/>
            <person name="Ma J."/>
        </authorList>
    </citation>
    <scope>NUCLEOTIDE SEQUENCE [LARGE SCALE GENOMIC DNA]</scope>
    <source>
        <strain evidence="4">JCM 9373</strain>
    </source>
</reference>
<feature type="signal peptide" evidence="1">
    <location>
        <begin position="1"/>
        <end position="24"/>
    </location>
</feature>
<comment type="caution">
    <text evidence="3">The sequence shown here is derived from an EMBL/GenBank/DDBJ whole genome shotgun (WGS) entry which is preliminary data.</text>
</comment>
<sequence length="112" mass="11821">MRQNRVIIAIALATAGTAALPAVGGGAALAASGTAAAGSTAAASAPVTCRQAVGVARNRVPNARVVEVEREREDGRRVCVVELVRGNREYEVYVSRRTGEVVKFGWELRDWS</sequence>
<evidence type="ECO:0000259" key="2">
    <source>
        <dbReference type="Pfam" id="PF03413"/>
    </source>
</evidence>
<accession>A0ABP6NKN2</accession>
<organism evidence="3 4">
    <name type="scientific">Planomonospora alba</name>
    <dbReference type="NCBI Taxonomy" id="161354"/>
    <lineage>
        <taxon>Bacteria</taxon>
        <taxon>Bacillati</taxon>
        <taxon>Actinomycetota</taxon>
        <taxon>Actinomycetes</taxon>
        <taxon>Streptosporangiales</taxon>
        <taxon>Streptosporangiaceae</taxon>
        <taxon>Planomonospora</taxon>
    </lineage>
</organism>
<feature type="domain" description="PepSY" evidence="2">
    <location>
        <begin position="51"/>
        <end position="103"/>
    </location>
</feature>
<evidence type="ECO:0000256" key="1">
    <source>
        <dbReference type="SAM" id="SignalP"/>
    </source>
</evidence>
<keyword evidence="4" id="KW-1185">Reference proteome</keyword>
<proteinExistence type="predicted"/>
<protein>
    <recommendedName>
        <fullName evidence="2">PepSY domain-containing protein</fullName>
    </recommendedName>
</protein>
<keyword evidence="1" id="KW-0732">Signal</keyword>
<dbReference type="Gene3D" id="3.10.450.40">
    <property type="match status" value="1"/>
</dbReference>